<dbReference type="CDD" id="cd04164">
    <property type="entry name" value="trmE"/>
    <property type="match status" value="1"/>
</dbReference>
<organism evidence="4 5">
    <name type="scientific">Frigoriglobus tundricola</name>
    <dbReference type="NCBI Taxonomy" id="2774151"/>
    <lineage>
        <taxon>Bacteria</taxon>
        <taxon>Pseudomonadati</taxon>
        <taxon>Planctomycetota</taxon>
        <taxon>Planctomycetia</taxon>
        <taxon>Gemmatales</taxon>
        <taxon>Gemmataceae</taxon>
        <taxon>Frigoriglobus</taxon>
    </lineage>
</organism>
<feature type="domain" description="GTP-binding protein TrmE N-terminal" evidence="3">
    <location>
        <begin position="4"/>
        <end position="92"/>
    </location>
</feature>
<dbReference type="InterPro" id="IPR006073">
    <property type="entry name" value="GTP-bd"/>
</dbReference>
<reference evidence="5" key="1">
    <citation type="submission" date="2020-05" db="EMBL/GenBank/DDBJ databases">
        <title>Frigoriglobus tundricola gen. nov., sp. nov., a psychrotolerant cellulolytic planctomycete of the family Gemmataceae with two divergent copies of 16S rRNA gene.</title>
        <authorList>
            <person name="Kulichevskaya I.S."/>
            <person name="Ivanova A.A."/>
            <person name="Naumoff D.G."/>
            <person name="Beletsky A.V."/>
            <person name="Rijpstra W.I.C."/>
            <person name="Sinninghe Damste J.S."/>
            <person name="Mardanov A.V."/>
            <person name="Ravin N.V."/>
            <person name="Dedysh S.N."/>
        </authorList>
    </citation>
    <scope>NUCLEOTIDE SEQUENCE [LARGE SCALE GENOMIC DNA]</scope>
    <source>
        <strain evidence="5">PL17</strain>
    </source>
</reference>
<gene>
    <name evidence="4" type="ORF">FTUN_7143</name>
</gene>
<sequence>MSDTVVSLLTPPGTGAIATVEVRGARAWELARQLFTPAGNPLPAIPEVNRFWFGTLGSDEVILAVLAADAVEIHCHGGRRVVQWVIDQFLVAGGVETSASGGRKPPESSITSAPIPAPAPTLMATSTVREGIASLGGLTPPARLPSTPSTLPTSSRLGGLTPPARLLQHAPTLRTASILLDQLNGAFANEVRRILALLGADPVEALDPLYRLAELGNTVGRHLVEPWKVVVAGPPNVGKSSLINALAGFQRAVVSDVAGTTRDAVSVQTAFDGWPVELIDTAGIRDAQGLEAEGIDHAKRALAHADLVVWVMDASSPTQVWPDEDTVAAVRVTKTRWVLVMNKCDQSVGWAPNDPPGGIHLSATTGANLQQLTDSIVCRLVPDPPSPGSPIPFTPHLIERVGSAHAALVASRPDEAAYMLREALAESEQHHFASPLGLSS</sequence>
<dbReference type="GO" id="GO:0002098">
    <property type="term" value="P:tRNA wobble uridine modification"/>
    <property type="evidence" value="ECO:0007669"/>
    <property type="project" value="TreeGrafter"/>
</dbReference>
<dbReference type="RefSeq" id="WP_171474483.1">
    <property type="nucleotide sequence ID" value="NZ_CP053452.2"/>
</dbReference>
<dbReference type="SUPFAM" id="SSF52540">
    <property type="entry name" value="P-loop containing nucleoside triphosphate hydrolases"/>
    <property type="match status" value="1"/>
</dbReference>
<evidence type="ECO:0000256" key="1">
    <source>
        <dbReference type="SAM" id="MobiDB-lite"/>
    </source>
</evidence>
<dbReference type="InterPro" id="IPR027417">
    <property type="entry name" value="P-loop_NTPase"/>
</dbReference>
<feature type="compositionally biased region" description="Low complexity" evidence="1">
    <location>
        <begin position="138"/>
        <end position="156"/>
    </location>
</feature>
<dbReference type="NCBIfam" id="TIGR00231">
    <property type="entry name" value="small_GTP"/>
    <property type="match status" value="1"/>
</dbReference>
<evidence type="ECO:0000259" key="2">
    <source>
        <dbReference type="Pfam" id="PF01926"/>
    </source>
</evidence>
<dbReference type="Gene3D" id="3.40.50.300">
    <property type="entry name" value="P-loop containing nucleotide triphosphate hydrolases"/>
    <property type="match status" value="1"/>
</dbReference>
<dbReference type="GO" id="GO:0030488">
    <property type="term" value="P:tRNA methylation"/>
    <property type="evidence" value="ECO:0007669"/>
    <property type="project" value="TreeGrafter"/>
</dbReference>
<dbReference type="GO" id="GO:0005829">
    <property type="term" value="C:cytosol"/>
    <property type="evidence" value="ECO:0007669"/>
    <property type="project" value="TreeGrafter"/>
</dbReference>
<dbReference type="EMBL" id="CP053452">
    <property type="protein sequence ID" value="QJW99531.1"/>
    <property type="molecule type" value="Genomic_DNA"/>
</dbReference>
<feature type="region of interest" description="Disordered" evidence="1">
    <location>
        <begin position="96"/>
        <end position="117"/>
    </location>
</feature>
<evidence type="ECO:0000313" key="4">
    <source>
        <dbReference type="EMBL" id="QJW99531.1"/>
    </source>
</evidence>
<dbReference type="KEGG" id="ftj:FTUN_7143"/>
<dbReference type="InterPro" id="IPR031168">
    <property type="entry name" value="G_TrmE"/>
</dbReference>
<dbReference type="Proteomes" id="UP000503447">
    <property type="component" value="Chromosome"/>
</dbReference>
<feature type="region of interest" description="Disordered" evidence="1">
    <location>
        <begin position="137"/>
        <end position="156"/>
    </location>
</feature>
<dbReference type="SUPFAM" id="SSF103025">
    <property type="entry name" value="Folate-binding domain"/>
    <property type="match status" value="1"/>
</dbReference>
<dbReference type="PANTHER" id="PTHR42714:SF2">
    <property type="entry name" value="TRNA MODIFICATION GTPASE GTPBP3, MITOCHONDRIAL"/>
    <property type="match status" value="1"/>
</dbReference>
<dbReference type="AlphaFoldDB" id="A0A6M5Z265"/>
<dbReference type="Pfam" id="PF01926">
    <property type="entry name" value="MMR_HSR1"/>
    <property type="match status" value="1"/>
</dbReference>
<proteinExistence type="predicted"/>
<protein>
    <submittedName>
        <fullName evidence="4">GTP-binding protein EngA</fullName>
    </submittedName>
</protein>
<evidence type="ECO:0000313" key="5">
    <source>
        <dbReference type="Proteomes" id="UP000503447"/>
    </source>
</evidence>
<dbReference type="InterPro" id="IPR005225">
    <property type="entry name" value="Small_GTP-bd"/>
</dbReference>
<dbReference type="PANTHER" id="PTHR42714">
    <property type="entry name" value="TRNA MODIFICATION GTPASE GTPBP3"/>
    <property type="match status" value="1"/>
</dbReference>
<accession>A0A6M5Z265</accession>
<keyword evidence="5" id="KW-1185">Reference proteome</keyword>
<dbReference type="GO" id="GO:0005525">
    <property type="term" value="F:GTP binding"/>
    <property type="evidence" value="ECO:0007669"/>
    <property type="project" value="InterPro"/>
</dbReference>
<dbReference type="InterPro" id="IPR027266">
    <property type="entry name" value="TrmE/GcvT-like"/>
</dbReference>
<name>A0A6M5Z265_9BACT</name>
<evidence type="ECO:0000259" key="3">
    <source>
        <dbReference type="Pfam" id="PF10396"/>
    </source>
</evidence>
<feature type="domain" description="G" evidence="2">
    <location>
        <begin position="228"/>
        <end position="343"/>
    </location>
</feature>
<dbReference type="Gene3D" id="3.30.1360.120">
    <property type="entry name" value="Probable tRNA modification gtpase trme, domain 1"/>
    <property type="match status" value="1"/>
</dbReference>
<dbReference type="InterPro" id="IPR018948">
    <property type="entry name" value="GTP-bd_TrmE_N"/>
</dbReference>
<dbReference type="Pfam" id="PF10396">
    <property type="entry name" value="TrmE_N"/>
    <property type="match status" value="1"/>
</dbReference>